<protein>
    <submittedName>
        <fullName evidence="4">HemX</fullName>
    </submittedName>
</protein>
<evidence type="ECO:0000256" key="2">
    <source>
        <dbReference type="SAM" id="MobiDB-lite"/>
    </source>
</evidence>
<dbReference type="HOGENOM" id="CLU_036381_1_2_6"/>
<comment type="caution">
    <text evidence="4">The sequence shown here is derived from an EMBL/GenBank/DDBJ whole genome shotgun (WGS) entry which is preliminary data.</text>
</comment>
<feature type="coiled-coil region" evidence="1">
    <location>
        <begin position="76"/>
        <end position="138"/>
    </location>
</feature>
<organism evidence="4 5">
    <name type="scientific">Edwardsiella tarda ATCC 23685</name>
    <dbReference type="NCBI Taxonomy" id="500638"/>
    <lineage>
        <taxon>Bacteria</taxon>
        <taxon>Pseudomonadati</taxon>
        <taxon>Pseudomonadota</taxon>
        <taxon>Gammaproteobacteria</taxon>
        <taxon>Enterobacterales</taxon>
        <taxon>Hafniaceae</taxon>
        <taxon>Edwardsiella</taxon>
    </lineage>
</organism>
<proteinExistence type="predicted"/>
<dbReference type="EMBL" id="ADGK01000279">
    <property type="protein sequence ID" value="EFE21471.1"/>
    <property type="molecule type" value="Genomic_DNA"/>
</dbReference>
<feature type="transmembrane region" description="Helical" evidence="3">
    <location>
        <begin position="55"/>
        <end position="73"/>
    </location>
</feature>
<dbReference type="AlphaFoldDB" id="D4F9U7"/>
<reference evidence="4 5" key="1">
    <citation type="submission" date="2010-02" db="EMBL/GenBank/DDBJ databases">
        <authorList>
            <person name="Weinstock G."/>
            <person name="Sodergren E."/>
            <person name="Clifton S."/>
            <person name="Fulton L."/>
            <person name="Fulton B."/>
            <person name="Courtney L."/>
            <person name="Fronick C."/>
            <person name="Harrison M."/>
            <person name="Strong C."/>
            <person name="Farmer C."/>
            <person name="Delahaunty K."/>
            <person name="Markovic C."/>
            <person name="Hall O."/>
            <person name="Minx P."/>
            <person name="Tomlinson C."/>
            <person name="Mitreva M."/>
            <person name="Nelson J."/>
            <person name="Hou S."/>
            <person name="Wollam A."/>
            <person name="Pepin K.H."/>
            <person name="Johnson M."/>
            <person name="Bhonagiri V."/>
            <person name="Zhang X."/>
            <person name="Suruliraj S."/>
            <person name="Warren W."/>
            <person name="Chinwalla A."/>
            <person name="Mardis E.R."/>
            <person name="Wilson R.K."/>
        </authorList>
    </citation>
    <scope>NUCLEOTIDE SEQUENCE [LARGE SCALE GENOMIC DNA]</scope>
    <source>
        <strain evidence="4 5">ATCC 23685</strain>
    </source>
</reference>
<keyword evidence="1" id="KW-0175">Coiled coil</keyword>
<dbReference type="PANTHER" id="PTHR38043">
    <property type="entry name" value="PROTEIN HEMX"/>
    <property type="match status" value="1"/>
</dbReference>
<keyword evidence="3" id="KW-1133">Transmembrane helix</keyword>
<dbReference type="InterPro" id="IPR007470">
    <property type="entry name" value="HemX"/>
</dbReference>
<name>D4F9U7_EDWTA</name>
<evidence type="ECO:0000256" key="3">
    <source>
        <dbReference type="SAM" id="Phobius"/>
    </source>
</evidence>
<dbReference type="NCBIfam" id="NF008173">
    <property type="entry name" value="PRK10920.1"/>
    <property type="match status" value="1"/>
</dbReference>
<evidence type="ECO:0000256" key="1">
    <source>
        <dbReference type="SAM" id="Coils"/>
    </source>
</evidence>
<gene>
    <name evidence="4" type="ORF">EDWATA_03562</name>
</gene>
<feature type="compositionally biased region" description="Polar residues" evidence="2">
    <location>
        <begin position="18"/>
        <end position="35"/>
    </location>
</feature>
<dbReference type="Proteomes" id="UP000003692">
    <property type="component" value="Unassembled WGS sequence"/>
</dbReference>
<evidence type="ECO:0000313" key="4">
    <source>
        <dbReference type="EMBL" id="EFE21471.1"/>
    </source>
</evidence>
<keyword evidence="3" id="KW-0812">Transmembrane</keyword>
<feature type="region of interest" description="Disordered" evidence="2">
    <location>
        <begin position="1"/>
        <end position="51"/>
    </location>
</feature>
<dbReference type="PANTHER" id="PTHR38043:SF1">
    <property type="entry name" value="PROTEIN HEMX"/>
    <property type="match status" value="1"/>
</dbReference>
<dbReference type="Pfam" id="PF04375">
    <property type="entry name" value="HemX"/>
    <property type="match status" value="1"/>
</dbReference>
<keyword evidence="3" id="KW-0472">Membrane</keyword>
<sequence>MGHATMTEPTTPPEKATNAETASEPAQQPHTSQPQERSRKPTNHATQKSSAGGQALGAIAIVLVIALGGGLYYHGHQQAQRQLADEQNLQEQLSALHTAQAQEKLRLEALLNKQTKALDIAQQLQATQSQQLKELEQKVAAISGNDAATWKLAQADFLVKLAERKLWSDQDVTTAIALLKNADATLAGMNDPSLLSVRRAITEDIATLSALGQIDFDGIILQLNQLANQVDDLRLADNDSDEAPMDQDDGELSASLSQWRQNLAKSWHTFISEFITIRRRDSNDEPLLAPNQDVYLRENIRSRLLIAAQAVPRHQNQIYQQSLESVSAWVRAYFDVNDPSTKAFLNQIDALSQQSVSMVLPDALKSQPLLDKLLHSRSNAPMAAPATPATQGE</sequence>
<accession>D4F9U7</accession>
<evidence type="ECO:0000313" key="5">
    <source>
        <dbReference type="Proteomes" id="UP000003692"/>
    </source>
</evidence>